<reference evidence="2" key="1">
    <citation type="journal article" date="2008" name="Nat. Genet.">
        <title>The Pristionchus pacificus genome provides a unique perspective on nematode lifestyle and parasitism.</title>
        <authorList>
            <person name="Dieterich C."/>
            <person name="Clifton S.W."/>
            <person name="Schuster L.N."/>
            <person name="Chinwalla A."/>
            <person name="Delehaunty K."/>
            <person name="Dinkelacker I."/>
            <person name="Fulton L."/>
            <person name="Fulton R."/>
            <person name="Godfrey J."/>
            <person name="Minx P."/>
            <person name="Mitreva M."/>
            <person name="Roeseler W."/>
            <person name="Tian H."/>
            <person name="Witte H."/>
            <person name="Yang S.P."/>
            <person name="Wilson R.K."/>
            <person name="Sommer R.J."/>
        </authorList>
    </citation>
    <scope>NUCLEOTIDE SEQUENCE [LARGE SCALE GENOMIC DNA]</scope>
    <source>
        <strain evidence="2">PS312</strain>
    </source>
</reference>
<sequence>MKLQLAMPDRGTVARDTAYNPKGEFSKNAIPVQKVDFLSCPRQSVPRDALFARARVVCVDLVLFDYVITTQ</sequence>
<evidence type="ECO:0000313" key="1">
    <source>
        <dbReference type="EnsemblMetazoa" id="PPA46348.1"/>
    </source>
</evidence>
<accession>A0A2A6CDM1</accession>
<reference evidence="1" key="2">
    <citation type="submission" date="2022-06" db="UniProtKB">
        <authorList>
            <consortium name="EnsemblMetazoa"/>
        </authorList>
    </citation>
    <scope>IDENTIFICATION</scope>
    <source>
        <strain evidence="1">PS312</strain>
    </source>
</reference>
<accession>A0A8R1V425</accession>
<proteinExistence type="predicted"/>
<dbReference type="AlphaFoldDB" id="A0A2A6CDM1"/>
<dbReference type="Proteomes" id="UP000005239">
    <property type="component" value="Unassembled WGS sequence"/>
</dbReference>
<dbReference type="EnsemblMetazoa" id="PPA46348.1">
    <property type="protein sequence ID" value="PPA46348.1"/>
    <property type="gene ID" value="WBGene00284717"/>
</dbReference>
<organism evidence="1 2">
    <name type="scientific">Pristionchus pacificus</name>
    <name type="common">Parasitic nematode worm</name>
    <dbReference type="NCBI Taxonomy" id="54126"/>
    <lineage>
        <taxon>Eukaryota</taxon>
        <taxon>Metazoa</taxon>
        <taxon>Ecdysozoa</taxon>
        <taxon>Nematoda</taxon>
        <taxon>Chromadorea</taxon>
        <taxon>Rhabditida</taxon>
        <taxon>Rhabditina</taxon>
        <taxon>Diplogasteromorpha</taxon>
        <taxon>Diplogasteroidea</taxon>
        <taxon>Neodiplogasteridae</taxon>
        <taxon>Pristionchus</taxon>
    </lineage>
</organism>
<keyword evidence="2" id="KW-1185">Reference proteome</keyword>
<gene>
    <name evidence="1" type="primary">WBGene00284717</name>
</gene>
<evidence type="ECO:0000313" key="2">
    <source>
        <dbReference type="Proteomes" id="UP000005239"/>
    </source>
</evidence>
<protein>
    <submittedName>
        <fullName evidence="1">Uncharacterized protein</fullName>
    </submittedName>
</protein>
<name>A0A2A6CDM1_PRIPA</name>